<comment type="catalytic activity">
    <reaction evidence="9 11">
        <text>N(6)-carboxybiotinyl-L-lysyl-[protein] + acetyl-CoA = N(6)-biotinyl-L-lysyl-[protein] + malonyl-CoA</text>
        <dbReference type="Rhea" id="RHEA:54728"/>
        <dbReference type="Rhea" id="RHEA-COMP:10505"/>
        <dbReference type="Rhea" id="RHEA-COMP:10506"/>
        <dbReference type="ChEBI" id="CHEBI:57288"/>
        <dbReference type="ChEBI" id="CHEBI:57384"/>
        <dbReference type="ChEBI" id="CHEBI:83144"/>
        <dbReference type="ChEBI" id="CHEBI:83145"/>
        <dbReference type="EC" id="2.1.3.15"/>
    </reaction>
</comment>
<keyword evidence="4 11" id="KW-0547">Nucleotide-binding</keyword>
<dbReference type="InterPro" id="IPR001095">
    <property type="entry name" value="Acetyl_CoA_COase_a_su"/>
</dbReference>
<reference evidence="14" key="1">
    <citation type="journal article" date="2019" name="Int. J. Syst. Evol. Microbiol.">
        <title>The Global Catalogue of Microorganisms (GCM) 10K type strain sequencing project: providing services to taxonomists for standard genome sequencing and annotation.</title>
        <authorList>
            <consortium name="The Broad Institute Genomics Platform"/>
            <consortium name="The Broad Institute Genome Sequencing Center for Infectious Disease"/>
            <person name="Wu L."/>
            <person name="Ma J."/>
        </authorList>
    </citation>
    <scope>NUCLEOTIDE SEQUENCE [LARGE SCALE GENOMIC DNA]</scope>
    <source>
        <strain evidence="14">CGMCC 1.10130</strain>
    </source>
</reference>
<evidence type="ECO:0000256" key="1">
    <source>
        <dbReference type="ARBA" id="ARBA00004956"/>
    </source>
</evidence>
<dbReference type="PROSITE" id="PS50989">
    <property type="entry name" value="COA_CT_CTER"/>
    <property type="match status" value="1"/>
</dbReference>
<evidence type="ECO:0000256" key="8">
    <source>
        <dbReference type="ARBA" id="ARBA00023160"/>
    </source>
</evidence>
<accession>A0A8J2U9W4</accession>
<dbReference type="GO" id="GO:0016743">
    <property type="term" value="F:carboxyl- or carbamoyltransferase activity"/>
    <property type="evidence" value="ECO:0007669"/>
    <property type="project" value="UniProtKB-UniRule"/>
</dbReference>
<evidence type="ECO:0000256" key="4">
    <source>
        <dbReference type="ARBA" id="ARBA00022741"/>
    </source>
</evidence>
<comment type="subcellular location">
    <subcellularLocation>
        <location evidence="11">Cytoplasm</location>
    </subcellularLocation>
</comment>
<dbReference type="NCBIfam" id="TIGR00513">
    <property type="entry name" value="accA"/>
    <property type="match status" value="1"/>
</dbReference>
<dbReference type="PRINTS" id="PR01069">
    <property type="entry name" value="ACCCTRFRASEA"/>
</dbReference>
<comment type="function">
    <text evidence="10 11">Component of the acetyl coenzyme A carboxylase (ACC) complex. First, biotin carboxylase catalyzes the carboxylation of biotin on its carrier protein (BCCP) and then the CO(2) group is transferred by the carboxyltransferase to acetyl-CoA to form malonyl-CoA.</text>
</comment>
<dbReference type="HAMAP" id="MF_00823">
    <property type="entry name" value="AcetylCoA_CT_alpha"/>
    <property type="match status" value="1"/>
</dbReference>
<sequence length="320" mass="35518">MAMHLNFLDFEQPIAELEAQIEELQHVSSETSVDVNLDEELEKLRGKSYELTKKIFADLSAWQVAQVARHPLRPYTQDYIDNIFTEFDEQCGDRAYADDQALIGGTARLDGMPVVVIGHQKGRETKEKIKRNFGMPRPEGYRKALRLMKMAERFNMPIITFIDTPGAYPGVGAEERGQSEAIARNLKEMAQLNVPVICTVIGEGGSGGALAIGVGDKVNMLQYSTYSVISPEGCASILWKSADKASTAAEAMGITAPRLKELELVDNVVEEPLGGAHRNPVLMAETLKKQISADLEELQQFDGDALKERRYQRLMGYGYC</sequence>
<keyword evidence="6 11" id="KW-0067">ATP-binding</keyword>
<dbReference type="SUPFAM" id="SSF52096">
    <property type="entry name" value="ClpP/crotonase"/>
    <property type="match status" value="1"/>
</dbReference>
<dbReference type="NCBIfam" id="NF004344">
    <property type="entry name" value="PRK05724.1"/>
    <property type="match status" value="1"/>
</dbReference>
<dbReference type="GO" id="GO:0003989">
    <property type="term" value="F:acetyl-CoA carboxylase activity"/>
    <property type="evidence" value="ECO:0007669"/>
    <property type="project" value="InterPro"/>
</dbReference>
<dbReference type="GO" id="GO:2001295">
    <property type="term" value="P:malonyl-CoA biosynthetic process"/>
    <property type="evidence" value="ECO:0007669"/>
    <property type="project" value="UniProtKB-UniRule"/>
</dbReference>
<organism evidence="13 14">
    <name type="scientific">Neiella marina</name>
    <dbReference type="NCBI Taxonomy" id="508461"/>
    <lineage>
        <taxon>Bacteria</taxon>
        <taxon>Pseudomonadati</taxon>
        <taxon>Pseudomonadota</taxon>
        <taxon>Gammaproteobacteria</taxon>
        <taxon>Alteromonadales</taxon>
        <taxon>Echinimonadaceae</taxon>
        <taxon>Neiella</taxon>
    </lineage>
</organism>
<comment type="subunit">
    <text evidence="11">Acetyl-CoA carboxylase is a heterohexamer composed of biotin carboxyl carrier protein (AccB), biotin carboxylase (AccC) and two subunits each of ACCase subunit alpha (AccA) and ACCase subunit beta (AccD).</text>
</comment>
<dbReference type="NCBIfam" id="NF041504">
    <property type="entry name" value="AccA_sub"/>
    <property type="match status" value="1"/>
</dbReference>
<keyword evidence="5 11" id="KW-0276">Fatty acid metabolism</keyword>
<evidence type="ECO:0000256" key="2">
    <source>
        <dbReference type="ARBA" id="ARBA00022516"/>
    </source>
</evidence>
<evidence type="ECO:0000256" key="9">
    <source>
        <dbReference type="ARBA" id="ARBA00049152"/>
    </source>
</evidence>
<evidence type="ECO:0000256" key="7">
    <source>
        <dbReference type="ARBA" id="ARBA00023098"/>
    </source>
</evidence>
<gene>
    <name evidence="11 13" type="primary">accA</name>
    <name evidence="13" type="ORF">GCM10011369_34150</name>
</gene>
<dbReference type="Gene3D" id="3.90.226.10">
    <property type="entry name" value="2-enoyl-CoA Hydratase, Chain A, domain 1"/>
    <property type="match status" value="1"/>
</dbReference>
<dbReference type="EMBL" id="BMDX01000027">
    <property type="protein sequence ID" value="GGA89157.1"/>
    <property type="molecule type" value="Genomic_DNA"/>
</dbReference>
<evidence type="ECO:0000256" key="6">
    <source>
        <dbReference type="ARBA" id="ARBA00022840"/>
    </source>
</evidence>
<dbReference type="PANTHER" id="PTHR42853:SF3">
    <property type="entry name" value="ACETYL-COENZYME A CARBOXYLASE CARBOXYL TRANSFERASE SUBUNIT ALPHA, CHLOROPLASTIC"/>
    <property type="match status" value="1"/>
</dbReference>
<dbReference type="Pfam" id="PF03255">
    <property type="entry name" value="ACCA"/>
    <property type="match status" value="1"/>
</dbReference>
<dbReference type="GO" id="GO:0009317">
    <property type="term" value="C:acetyl-CoA carboxylase complex"/>
    <property type="evidence" value="ECO:0007669"/>
    <property type="project" value="InterPro"/>
</dbReference>
<protein>
    <recommendedName>
        <fullName evidence="11">Acetyl-coenzyme A carboxylase carboxyl transferase subunit alpha</fullName>
        <shortName evidence="11">ACCase subunit alpha</shortName>
        <shortName evidence="11">Acetyl-CoA carboxylase carboxyltransferase subunit alpha</shortName>
        <ecNumber evidence="11">2.1.3.15</ecNumber>
    </recommendedName>
</protein>
<evidence type="ECO:0000259" key="12">
    <source>
        <dbReference type="PROSITE" id="PS50989"/>
    </source>
</evidence>
<name>A0A8J2U9W4_9GAMM</name>
<feature type="domain" description="CoA carboxyltransferase C-terminal" evidence="12">
    <location>
        <begin position="36"/>
        <end position="297"/>
    </location>
</feature>
<dbReference type="EC" id="2.1.3.15" evidence="11"/>
<evidence type="ECO:0000256" key="3">
    <source>
        <dbReference type="ARBA" id="ARBA00022679"/>
    </source>
</evidence>
<keyword evidence="11" id="KW-0963">Cytoplasm</keyword>
<keyword evidence="14" id="KW-1185">Reference proteome</keyword>
<comment type="caution">
    <text evidence="13">The sequence shown here is derived from an EMBL/GenBank/DDBJ whole genome shotgun (WGS) entry which is preliminary data.</text>
</comment>
<comment type="pathway">
    <text evidence="1 11">Lipid metabolism; malonyl-CoA biosynthesis; malonyl-CoA from acetyl-CoA: step 1/1.</text>
</comment>
<dbReference type="AlphaFoldDB" id="A0A8J2U9W4"/>
<keyword evidence="3 11" id="KW-0808">Transferase</keyword>
<evidence type="ECO:0000256" key="11">
    <source>
        <dbReference type="HAMAP-Rule" id="MF_00823"/>
    </source>
</evidence>
<dbReference type="FunFam" id="3.90.226.10:FF:000008">
    <property type="entry name" value="Acetyl-coenzyme A carboxylase carboxyl transferase subunit alpha"/>
    <property type="match status" value="1"/>
</dbReference>
<evidence type="ECO:0000313" key="14">
    <source>
        <dbReference type="Proteomes" id="UP000619743"/>
    </source>
</evidence>
<dbReference type="GO" id="GO:0005524">
    <property type="term" value="F:ATP binding"/>
    <property type="evidence" value="ECO:0007669"/>
    <property type="project" value="UniProtKB-KW"/>
</dbReference>
<evidence type="ECO:0000313" key="13">
    <source>
        <dbReference type="EMBL" id="GGA89157.1"/>
    </source>
</evidence>
<keyword evidence="2 11" id="KW-0444">Lipid biosynthesis</keyword>
<keyword evidence="7 11" id="KW-0443">Lipid metabolism</keyword>
<dbReference type="InterPro" id="IPR029045">
    <property type="entry name" value="ClpP/crotonase-like_dom_sf"/>
</dbReference>
<comment type="similarity">
    <text evidence="11">Belongs to the AccA family.</text>
</comment>
<dbReference type="Proteomes" id="UP000619743">
    <property type="component" value="Unassembled WGS sequence"/>
</dbReference>
<keyword evidence="8 11" id="KW-0275">Fatty acid biosynthesis</keyword>
<dbReference type="InterPro" id="IPR011763">
    <property type="entry name" value="COA_CT_C"/>
</dbReference>
<evidence type="ECO:0000256" key="5">
    <source>
        <dbReference type="ARBA" id="ARBA00022832"/>
    </source>
</evidence>
<dbReference type="GO" id="GO:0006633">
    <property type="term" value="P:fatty acid biosynthetic process"/>
    <property type="evidence" value="ECO:0007669"/>
    <property type="project" value="UniProtKB-KW"/>
</dbReference>
<dbReference type="PANTHER" id="PTHR42853">
    <property type="entry name" value="ACETYL-COENZYME A CARBOXYLASE CARBOXYL TRANSFERASE SUBUNIT ALPHA"/>
    <property type="match status" value="1"/>
</dbReference>
<dbReference type="UniPathway" id="UPA00655">
    <property type="reaction ID" value="UER00711"/>
</dbReference>
<evidence type="ECO:0000256" key="10">
    <source>
        <dbReference type="ARBA" id="ARBA00058482"/>
    </source>
</evidence>
<proteinExistence type="inferred from homology"/>